<name>A0A2A2MEQ0_9GAMM</name>
<dbReference type="EMBL" id="NQMS01000002">
    <property type="protein sequence ID" value="PAV97348.1"/>
    <property type="molecule type" value="Genomic_DNA"/>
</dbReference>
<dbReference type="Pfam" id="PF06366">
    <property type="entry name" value="FlhE"/>
    <property type="match status" value="1"/>
</dbReference>
<dbReference type="RefSeq" id="WP_039186280.1">
    <property type="nucleotide sequence ID" value="NZ_CALECD010000012.1"/>
</dbReference>
<evidence type="ECO:0000256" key="1">
    <source>
        <dbReference type="SAM" id="SignalP"/>
    </source>
</evidence>
<feature type="chain" id="PRO_5030043160" evidence="1">
    <location>
        <begin position="20"/>
        <end position="134"/>
    </location>
</feature>
<keyword evidence="2" id="KW-0282">Flagellum</keyword>
<evidence type="ECO:0000313" key="2">
    <source>
        <dbReference type="EMBL" id="PAV97348.1"/>
    </source>
</evidence>
<comment type="caution">
    <text evidence="2">The sequence shown here is derived from an EMBL/GenBank/DDBJ whole genome shotgun (WGS) entry which is preliminary data.</text>
</comment>
<dbReference type="InterPro" id="IPR009420">
    <property type="entry name" value="FlhE"/>
</dbReference>
<accession>A0A2A2MEQ0</accession>
<sequence>MKRLMFMGLLLTLPLSVNATGGSWSADSTGATLSHKGVSVSSRTLNPPVAIPAGAVIQDVVWRYQLLNPAPAGLAVQLCSPNRCFWLDSANGQSAALQGESAAVPLTMSLHIPGKGVVYPPVRVVSQQVIVNYR</sequence>
<keyword evidence="2" id="KW-0966">Cell projection</keyword>
<dbReference type="OrthoDB" id="6521367at2"/>
<protein>
    <submittedName>
        <fullName evidence="2">Flagellar protein FlhE</fullName>
    </submittedName>
</protein>
<dbReference type="AlphaFoldDB" id="A0A2A2MEQ0"/>
<dbReference type="GeneID" id="69639103"/>
<proteinExistence type="predicted"/>
<keyword evidence="3" id="KW-1185">Reference proteome</keyword>
<keyword evidence="2" id="KW-0969">Cilium</keyword>
<organism evidence="2 3">
    <name type="scientific">Hafnia paralvei</name>
    <dbReference type="NCBI Taxonomy" id="546367"/>
    <lineage>
        <taxon>Bacteria</taxon>
        <taxon>Pseudomonadati</taxon>
        <taxon>Pseudomonadota</taxon>
        <taxon>Gammaproteobacteria</taxon>
        <taxon>Enterobacterales</taxon>
        <taxon>Hafniaceae</taxon>
        <taxon>Hafnia</taxon>
    </lineage>
</organism>
<keyword evidence="1" id="KW-0732">Signal</keyword>
<dbReference type="Proteomes" id="UP000218796">
    <property type="component" value="Unassembled WGS sequence"/>
</dbReference>
<gene>
    <name evidence="2" type="ORF">CJD50_06760</name>
</gene>
<evidence type="ECO:0000313" key="3">
    <source>
        <dbReference type="Proteomes" id="UP000218796"/>
    </source>
</evidence>
<reference evidence="2 3" key="1">
    <citation type="submission" date="2017-08" db="EMBL/GenBank/DDBJ databases">
        <title>Draft Genome Sequence of Hafnia alvei CITHA-6 Isolated from Raw Bovine Milk.</title>
        <authorList>
            <person name="Culligan E.P."/>
            <person name="Mcsweeney A."/>
            <person name="O'Doherty C."/>
            <person name="Gleeson E."/>
            <person name="O'Riordan D."/>
            <person name="Sleator R.D."/>
        </authorList>
    </citation>
    <scope>NUCLEOTIDE SEQUENCE [LARGE SCALE GENOMIC DNA]</scope>
    <source>
        <strain evidence="2 3">CITHA-6</strain>
    </source>
</reference>
<feature type="signal peptide" evidence="1">
    <location>
        <begin position="1"/>
        <end position="19"/>
    </location>
</feature>